<dbReference type="PANTHER" id="PTHR46471:SF2">
    <property type="entry name" value="CHITIN DEACETYLASE-RELATED"/>
    <property type="match status" value="1"/>
</dbReference>
<evidence type="ECO:0000313" key="12">
    <source>
        <dbReference type="EMBL" id="KAF1919428.1"/>
    </source>
</evidence>
<feature type="compositionally biased region" description="Low complexity" evidence="9">
    <location>
        <begin position="237"/>
        <end position="267"/>
    </location>
</feature>
<keyword evidence="7" id="KW-0170">Cobalt</keyword>
<feature type="disulfide bond" evidence="8">
    <location>
        <begin position="46"/>
        <end position="60"/>
    </location>
</feature>
<keyword evidence="3" id="KW-0479">Metal-binding</keyword>
<dbReference type="CDD" id="cd11618">
    <property type="entry name" value="ChtBD1_1"/>
    <property type="match status" value="1"/>
</dbReference>
<evidence type="ECO:0000259" key="11">
    <source>
        <dbReference type="PROSITE" id="PS50941"/>
    </source>
</evidence>
<evidence type="ECO:0000256" key="9">
    <source>
        <dbReference type="SAM" id="MobiDB-lite"/>
    </source>
</evidence>
<gene>
    <name evidence="12" type="ORF">BDU57DRAFT_469463</name>
</gene>
<dbReference type="Gene3D" id="3.30.60.10">
    <property type="entry name" value="Endochitinase-like"/>
    <property type="match status" value="2"/>
</dbReference>
<dbReference type="OrthoDB" id="5985073at2759"/>
<accession>A0A6A5QWW1</accession>
<dbReference type="InterPro" id="IPR036861">
    <property type="entry name" value="Endochitinase-like_sf"/>
</dbReference>
<organism evidence="12 13">
    <name type="scientific">Ampelomyces quisqualis</name>
    <name type="common">Powdery mildew agent</name>
    <dbReference type="NCBI Taxonomy" id="50730"/>
    <lineage>
        <taxon>Eukaryota</taxon>
        <taxon>Fungi</taxon>
        <taxon>Dikarya</taxon>
        <taxon>Ascomycota</taxon>
        <taxon>Pezizomycotina</taxon>
        <taxon>Dothideomycetes</taxon>
        <taxon>Pleosporomycetidae</taxon>
        <taxon>Pleosporales</taxon>
        <taxon>Pleosporineae</taxon>
        <taxon>Phaeosphaeriaceae</taxon>
        <taxon>Ampelomyces</taxon>
    </lineage>
</organism>
<dbReference type="Proteomes" id="UP000800096">
    <property type="component" value="Unassembled WGS sequence"/>
</dbReference>
<dbReference type="GO" id="GO:0046872">
    <property type="term" value="F:metal ion binding"/>
    <property type="evidence" value="ECO:0007669"/>
    <property type="project" value="UniProtKB-KW"/>
</dbReference>
<evidence type="ECO:0000256" key="10">
    <source>
        <dbReference type="SAM" id="SignalP"/>
    </source>
</evidence>
<protein>
    <recommendedName>
        <fullName evidence="11">Chitin-binding type-1 domain-containing protein</fullName>
    </recommendedName>
</protein>
<dbReference type="SUPFAM" id="SSF57016">
    <property type="entry name" value="Plant lectins/antimicrobial peptides"/>
    <property type="match status" value="2"/>
</dbReference>
<proteinExistence type="predicted"/>
<feature type="signal peptide" evidence="10">
    <location>
        <begin position="1"/>
        <end position="19"/>
    </location>
</feature>
<dbReference type="EMBL" id="ML979133">
    <property type="protein sequence ID" value="KAF1919428.1"/>
    <property type="molecule type" value="Genomic_DNA"/>
</dbReference>
<keyword evidence="2 8" id="KW-0147">Chitin-binding</keyword>
<feature type="region of interest" description="Disordered" evidence="9">
    <location>
        <begin position="237"/>
        <end position="276"/>
    </location>
</feature>
<keyword evidence="6" id="KW-0119">Carbohydrate metabolism</keyword>
<feature type="disulfide bond" evidence="8">
    <location>
        <begin position="129"/>
        <end position="143"/>
    </location>
</feature>
<dbReference type="PANTHER" id="PTHR46471">
    <property type="entry name" value="CHITIN DEACETYLASE"/>
    <property type="match status" value="1"/>
</dbReference>
<reference evidence="12" key="1">
    <citation type="journal article" date="2020" name="Stud. Mycol.">
        <title>101 Dothideomycetes genomes: a test case for predicting lifestyles and emergence of pathogens.</title>
        <authorList>
            <person name="Haridas S."/>
            <person name="Albert R."/>
            <person name="Binder M."/>
            <person name="Bloem J."/>
            <person name="Labutti K."/>
            <person name="Salamov A."/>
            <person name="Andreopoulos B."/>
            <person name="Baker S."/>
            <person name="Barry K."/>
            <person name="Bills G."/>
            <person name="Bluhm B."/>
            <person name="Cannon C."/>
            <person name="Castanera R."/>
            <person name="Culley D."/>
            <person name="Daum C."/>
            <person name="Ezra D."/>
            <person name="Gonzalez J."/>
            <person name="Henrissat B."/>
            <person name="Kuo A."/>
            <person name="Liang C."/>
            <person name="Lipzen A."/>
            <person name="Lutzoni F."/>
            <person name="Magnuson J."/>
            <person name="Mondo S."/>
            <person name="Nolan M."/>
            <person name="Ohm R."/>
            <person name="Pangilinan J."/>
            <person name="Park H.-J."/>
            <person name="Ramirez L."/>
            <person name="Alfaro M."/>
            <person name="Sun H."/>
            <person name="Tritt A."/>
            <person name="Yoshinaga Y."/>
            <person name="Zwiers L.-H."/>
            <person name="Turgeon B."/>
            <person name="Goodwin S."/>
            <person name="Spatafora J."/>
            <person name="Crous P."/>
            <person name="Grigoriev I."/>
        </authorList>
    </citation>
    <scope>NUCLEOTIDE SEQUENCE</scope>
    <source>
        <strain evidence="12">HMLAC05119</strain>
    </source>
</reference>
<evidence type="ECO:0000256" key="3">
    <source>
        <dbReference type="ARBA" id="ARBA00022723"/>
    </source>
</evidence>
<keyword evidence="5" id="KW-0378">Hydrolase</keyword>
<evidence type="ECO:0000256" key="6">
    <source>
        <dbReference type="ARBA" id="ARBA00023277"/>
    </source>
</evidence>
<evidence type="ECO:0000256" key="8">
    <source>
        <dbReference type="PROSITE-ProRule" id="PRU00261"/>
    </source>
</evidence>
<feature type="domain" description="Chitin-binding type-1" evidence="11">
    <location>
        <begin position="27"/>
        <end position="73"/>
    </location>
</feature>
<keyword evidence="8" id="KW-1015">Disulfide bond</keyword>
<dbReference type="GO" id="GO:0008061">
    <property type="term" value="F:chitin binding"/>
    <property type="evidence" value="ECO:0007669"/>
    <property type="project" value="UniProtKB-UniRule"/>
</dbReference>
<evidence type="ECO:0000313" key="13">
    <source>
        <dbReference type="Proteomes" id="UP000800096"/>
    </source>
</evidence>
<evidence type="ECO:0000256" key="1">
    <source>
        <dbReference type="ARBA" id="ARBA00001941"/>
    </source>
</evidence>
<dbReference type="Pfam" id="PF00024">
    <property type="entry name" value="PAN_1"/>
    <property type="match status" value="1"/>
</dbReference>
<dbReference type="AlphaFoldDB" id="A0A6A5QWW1"/>
<evidence type="ECO:0000256" key="2">
    <source>
        <dbReference type="ARBA" id="ARBA00022669"/>
    </source>
</evidence>
<feature type="chain" id="PRO_5025439625" description="Chitin-binding type-1 domain-containing protein" evidence="10">
    <location>
        <begin position="20"/>
        <end position="384"/>
    </location>
</feature>
<dbReference type="InterPro" id="IPR001002">
    <property type="entry name" value="Chitin-bd_1"/>
</dbReference>
<feature type="domain" description="Chitin-binding type-1" evidence="11">
    <location>
        <begin position="109"/>
        <end position="157"/>
    </location>
</feature>
<dbReference type="PROSITE" id="PS50941">
    <property type="entry name" value="CHIT_BIND_I_2"/>
    <property type="match status" value="2"/>
</dbReference>
<dbReference type="GO" id="GO:0016787">
    <property type="term" value="F:hydrolase activity"/>
    <property type="evidence" value="ECO:0007669"/>
    <property type="project" value="UniProtKB-KW"/>
</dbReference>
<evidence type="ECO:0000256" key="4">
    <source>
        <dbReference type="ARBA" id="ARBA00022729"/>
    </source>
</evidence>
<evidence type="ECO:0000256" key="7">
    <source>
        <dbReference type="ARBA" id="ARBA00023285"/>
    </source>
</evidence>
<keyword evidence="4 10" id="KW-0732">Signal</keyword>
<dbReference type="InterPro" id="IPR003609">
    <property type="entry name" value="Pan_app"/>
</dbReference>
<evidence type="ECO:0000256" key="5">
    <source>
        <dbReference type="ARBA" id="ARBA00022801"/>
    </source>
</evidence>
<dbReference type="SMART" id="SM00270">
    <property type="entry name" value="ChtBD1"/>
    <property type="match status" value="2"/>
</dbReference>
<comment type="caution">
    <text evidence="8">Lacks conserved residue(s) required for the propagation of feature annotation.</text>
</comment>
<sequence>MSLFLSIYLLLLTPTTSLAQTQSVTRDATCGGSKGLTCLGSKWGNCCSNNGWCGSTEAYCGTGCQSKFGACRVNPASSRIVAPSPSAIVVSSSRAAPISSTPSQLVSTNARCGSKFGGQTCQGSKWGNCCSQYSYCGSTIGYCDAATCQKGFGQCNGEASSAQMLSTFTTYTSRSASSLSEVPSVSSSSLVNTPSQSSVSSIVSSSSIPSSLSLSSIDTASSMSSSAVVSSSLAVSSSPPVVSSSPPVVSSSPPVVSSSSIEVSPSATPTPTPPTCVDPSPSVCTGTFTGSFAGTACPQYDGFCNSGYQLKCYVNASPATFIDNARKSIPGGNLDVCIEHCKTVPGCVYATWNGNSNTCYVYSELRGFASTTFRTITGAWKLCE</sequence>
<comment type="cofactor">
    <cofactor evidence="1">
        <name>Co(2+)</name>
        <dbReference type="ChEBI" id="CHEBI:48828"/>
    </cofactor>
</comment>
<name>A0A6A5QWW1_AMPQU</name>
<keyword evidence="13" id="KW-1185">Reference proteome</keyword>